<comment type="subcellular location">
    <subcellularLocation>
        <location evidence="1">Cell membrane</location>
        <topology evidence="1">Multi-pass membrane protein</topology>
    </subcellularLocation>
</comment>
<dbReference type="InterPro" id="IPR013766">
    <property type="entry name" value="Thioredoxin_domain"/>
</dbReference>
<feature type="transmembrane region" description="Helical" evidence="7">
    <location>
        <begin position="124"/>
        <end position="146"/>
    </location>
</feature>
<evidence type="ECO:0000256" key="1">
    <source>
        <dbReference type="ARBA" id="ARBA00004651"/>
    </source>
</evidence>
<feature type="transmembrane region" description="Helical" evidence="7">
    <location>
        <begin position="89"/>
        <end position="112"/>
    </location>
</feature>
<keyword evidence="3 7" id="KW-0812">Transmembrane</keyword>
<evidence type="ECO:0000256" key="3">
    <source>
        <dbReference type="ARBA" id="ARBA00022692"/>
    </source>
</evidence>
<feature type="transmembrane region" description="Helical" evidence="7">
    <location>
        <begin position="158"/>
        <end position="186"/>
    </location>
</feature>
<dbReference type="Gene3D" id="3.40.30.10">
    <property type="entry name" value="Glutaredoxin"/>
    <property type="match status" value="1"/>
</dbReference>
<dbReference type="PROSITE" id="PS51352">
    <property type="entry name" value="THIOREDOXIN_2"/>
    <property type="match status" value="1"/>
</dbReference>
<proteinExistence type="predicted"/>
<evidence type="ECO:0000256" key="6">
    <source>
        <dbReference type="ARBA" id="ARBA00023136"/>
    </source>
</evidence>
<dbReference type="EMBL" id="CP073754">
    <property type="protein sequence ID" value="QWF72145.1"/>
    <property type="molecule type" value="Genomic_DNA"/>
</dbReference>
<dbReference type="GO" id="GO:0017004">
    <property type="term" value="P:cytochrome complex assembly"/>
    <property type="evidence" value="ECO:0007669"/>
    <property type="project" value="UniProtKB-KW"/>
</dbReference>
<feature type="transmembrane region" description="Helical" evidence="7">
    <location>
        <begin position="296"/>
        <end position="316"/>
    </location>
</feature>
<keyword evidence="5 7" id="KW-1133">Transmembrane helix</keyword>
<organism evidence="10 11">
    <name type="scientific">Methylomonas paludis</name>
    <dbReference type="NCBI Taxonomy" id="1173101"/>
    <lineage>
        <taxon>Bacteria</taxon>
        <taxon>Pseudomonadati</taxon>
        <taxon>Pseudomonadota</taxon>
        <taxon>Gammaproteobacteria</taxon>
        <taxon>Methylococcales</taxon>
        <taxon>Methylococcaceae</taxon>
        <taxon>Methylomonas</taxon>
    </lineage>
</organism>
<reference evidence="10" key="1">
    <citation type="submission" date="2021-04" db="EMBL/GenBank/DDBJ databases">
        <title>Draft genome sequence data of methanotrophic Methylovulum sp. strain S1L and Methylomonas sp. strain S2AM isolated from boreal lake water columns.</title>
        <authorList>
            <person name="Rissanen A.J."/>
            <person name="Mangayil R."/>
            <person name="Svenning M.M."/>
            <person name="Khanongnuch R."/>
        </authorList>
    </citation>
    <scope>NUCLEOTIDE SEQUENCE</scope>
    <source>
        <strain evidence="10">S2AM</strain>
    </source>
</reference>
<sequence length="453" mass="49452">MKKLIYLVAVLSFWLVSVNAYADNPISTMNSWVEGQLASNQSSLSAYLFLMLGGLLASLLPCVYPLYPITASIIQGRANHQVSAALHPIVYYAGLAIIYFLFGLIAATSGGAFNEVLRLPLTNILLALLFLVLALSTAGFIHISWFSGNAIGEKTPGISGTFLMGMGAGLLSSSCVGPFVVSILVGLASQTDQLSLTSTLVAASKMLAFGLGLGIPFLLIGLFGVRLPKSGNWMKYVQWALGVLILYFAYTYLEKGLSGYGLKPESIQLVYFGGLTILFSVYLWETEHIDSYKRMERAFCVLFGVVGSVLLAQGVFNTSTAATQLAAVSATPIIATETKGELTWYLNREDAVKAAREQGKPIFVDFFAYWCANCKAFEHLTLTDKTLIAGLKHAVLLKIYDTDSEFPGFQNDKRYTELKVGLPFFIIMDADDHLIYKTSDYTRTEDMLLFLGS</sequence>
<dbReference type="Pfam" id="PF13899">
    <property type="entry name" value="Thioredoxin_7"/>
    <property type="match status" value="1"/>
</dbReference>
<evidence type="ECO:0000313" key="11">
    <source>
        <dbReference type="Proteomes" id="UP000676649"/>
    </source>
</evidence>
<evidence type="ECO:0000256" key="7">
    <source>
        <dbReference type="SAM" id="Phobius"/>
    </source>
</evidence>
<evidence type="ECO:0000256" key="5">
    <source>
        <dbReference type="ARBA" id="ARBA00022989"/>
    </source>
</evidence>
<accession>A0A975MQN8</accession>
<evidence type="ECO:0000256" key="2">
    <source>
        <dbReference type="ARBA" id="ARBA00022475"/>
    </source>
</evidence>
<dbReference type="GO" id="GO:0045454">
    <property type="term" value="P:cell redox homeostasis"/>
    <property type="evidence" value="ECO:0007669"/>
    <property type="project" value="TreeGrafter"/>
</dbReference>
<dbReference type="PANTHER" id="PTHR32234:SF0">
    <property type="entry name" value="THIOL:DISULFIDE INTERCHANGE PROTEIN DSBD"/>
    <property type="match status" value="1"/>
</dbReference>
<dbReference type="AlphaFoldDB" id="A0A975MQN8"/>
<feature type="domain" description="Thioredoxin" evidence="9">
    <location>
        <begin position="324"/>
        <end position="453"/>
    </location>
</feature>
<dbReference type="PANTHER" id="PTHR32234">
    <property type="entry name" value="THIOL:DISULFIDE INTERCHANGE PROTEIN DSBD"/>
    <property type="match status" value="1"/>
</dbReference>
<dbReference type="KEGG" id="mpad:KEF85_06765"/>
<dbReference type="Proteomes" id="UP000676649">
    <property type="component" value="Chromosome"/>
</dbReference>
<feature type="transmembrane region" description="Helical" evidence="7">
    <location>
        <begin position="206"/>
        <end position="224"/>
    </location>
</feature>
<evidence type="ECO:0000259" key="9">
    <source>
        <dbReference type="PROSITE" id="PS51352"/>
    </source>
</evidence>
<feature type="transmembrane region" description="Helical" evidence="7">
    <location>
        <begin position="265"/>
        <end position="284"/>
    </location>
</feature>
<dbReference type="SUPFAM" id="SSF52833">
    <property type="entry name" value="Thioredoxin-like"/>
    <property type="match status" value="1"/>
</dbReference>
<feature type="transmembrane region" description="Helical" evidence="7">
    <location>
        <begin position="236"/>
        <end position="253"/>
    </location>
</feature>
<keyword evidence="2" id="KW-1003">Cell membrane</keyword>
<dbReference type="RefSeq" id="WP_215584355.1">
    <property type="nucleotide sequence ID" value="NZ_CP073754.1"/>
</dbReference>
<keyword evidence="11" id="KW-1185">Reference proteome</keyword>
<keyword evidence="8" id="KW-0732">Signal</keyword>
<keyword evidence="6 7" id="KW-0472">Membrane</keyword>
<feature type="transmembrane region" description="Helical" evidence="7">
    <location>
        <begin position="46"/>
        <end position="68"/>
    </location>
</feature>
<feature type="chain" id="PRO_5037149485" evidence="8">
    <location>
        <begin position="23"/>
        <end position="453"/>
    </location>
</feature>
<protein>
    <submittedName>
        <fullName evidence="10">Thioredoxin family protein</fullName>
    </submittedName>
</protein>
<dbReference type="InterPro" id="IPR036249">
    <property type="entry name" value="Thioredoxin-like_sf"/>
</dbReference>
<gene>
    <name evidence="10" type="ORF">KEF85_06765</name>
</gene>
<evidence type="ECO:0000313" key="10">
    <source>
        <dbReference type="EMBL" id="QWF72145.1"/>
    </source>
</evidence>
<dbReference type="GO" id="GO:0015035">
    <property type="term" value="F:protein-disulfide reductase activity"/>
    <property type="evidence" value="ECO:0007669"/>
    <property type="project" value="TreeGrafter"/>
</dbReference>
<dbReference type="GO" id="GO:0005886">
    <property type="term" value="C:plasma membrane"/>
    <property type="evidence" value="ECO:0007669"/>
    <property type="project" value="UniProtKB-SubCell"/>
</dbReference>
<evidence type="ECO:0000256" key="4">
    <source>
        <dbReference type="ARBA" id="ARBA00022748"/>
    </source>
</evidence>
<feature type="signal peptide" evidence="8">
    <location>
        <begin position="1"/>
        <end position="22"/>
    </location>
</feature>
<dbReference type="InterPro" id="IPR003834">
    <property type="entry name" value="Cyt_c_assmbl_TM_dom"/>
</dbReference>
<dbReference type="Pfam" id="PF02683">
    <property type="entry name" value="DsbD_TM"/>
    <property type="match status" value="1"/>
</dbReference>
<keyword evidence="4" id="KW-0201">Cytochrome c-type biogenesis</keyword>
<evidence type="ECO:0000256" key="8">
    <source>
        <dbReference type="SAM" id="SignalP"/>
    </source>
</evidence>
<name>A0A975MQN8_9GAMM</name>